<dbReference type="AlphaFoldDB" id="A0A1B9P6H0"/>
<evidence type="ECO:0000313" key="1">
    <source>
        <dbReference type="EMBL" id="GEK12019.1"/>
    </source>
</evidence>
<protein>
    <submittedName>
        <fullName evidence="1">Head completion/stabilization protein (GpL) from bacteriophage origin</fullName>
    </submittedName>
</protein>
<organism evidence="1 2">
    <name type="scientific">Aliivibrio fischeri</name>
    <name type="common">Vibrio fischeri</name>
    <dbReference type="NCBI Taxonomy" id="668"/>
    <lineage>
        <taxon>Bacteria</taxon>
        <taxon>Pseudomonadati</taxon>
        <taxon>Pseudomonadota</taxon>
        <taxon>Gammaproteobacteria</taxon>
        <taxon>Vibrionales</taxon>
        <taxon>Vibrionaceae</taxon>
        <taxon>Aliivibrio</taxon>
    </lineage>
</organism>
<name>A0A1B9P6H0_ALIFS</name>
<dbReference type="EMBL" id="BJTZ01000001">
    <property type="protein sequence ID" value="GEK12019.1"/>
    <property type="molecule type" value="Genomic_DNA"/>
</dbReference>
<dbReference type="RefSeq" id="WP_065596836.1">
    <property type="nucleotide sequence ID" value="NZ_BJTZ01000001.1"/>
</dbReference>
<comment type="caution">
    <text evidence="1">The sequence shown here is derived from an EMBL/GenBank/DDBJ whole genome shotgun (WGS) entry which is preliminary data.</text>
</comment>
<proteinExistence type="predicted"/>
<gene>
    <name evidence="1" type="ORF">AFI02nite_00550</name>
</gene>
<accession>A0A1B9P6H0</accession>
<dbReference type="InterPro" id="IPR009225">
    <property type="entry name" value="Phage_head_completion_GpL"/>
</dbReference>
<evidence type="ECO:0000313" key="2">
    <source>
        <dbReference type="Proteomes" id="UP000321787"/>
    </source>
</evidence>
<dbReference type="Pfam" id="PF05926">
    <property type="entry name" value="Phage_GPL"/>
    <property type="match status" value="1"/>
</dbReference>
<reference evidence="1 2" key="1">
    <citation type="submission" date="2019-07" db="EMBL/GenBank/DDBJ databases">
        <title>Whole genome shotgun sequence of Aliivibrio fischeri NBRC 101058.</title>
        <authorList>
            <person name="Hosoyama A."/>
            <person name="Uohara A."/>
            <person name="Ohji S."/>
            <person name="Ichikawa N."/>
        </authorList>
    </citation>
    <scope>NUCLEOTIDE SEQUENCE [LARGE SCALE GENOMIC DNA]</scope>
    <source>
        <strain evidence="1 2">NBRC 101058</strain>
    </source>
</reference>
<dbReference type="Proteomes" id="UP000321787">
    <property type="component" value="Unassembled WGS sequence"/>
</dbReference>
<sequence length="154" mass="17093">MFSGSSGADYQDTVIENDGFWPNLNAGDFEKRRGLPAAQDPERIATAIANATAEVNLQLEMLKTQYMSEGINQAEDIIAFPKIGNKNRVVMQYESAINARAKADLLPDIATVHQRKEGDHLADRSEETKNELLAESQRIIRNMCGLNRSTVTLI</sequence>